<dbReference type="STRING" id="33114.A0A2G2VBS1"/>
<evidence type="ECO:0000256" key="3">
    <source>
        <dbReference type="ARBA" id="ARBA00023163"/>
    </source>
</evidence>
<dbReference type="Proteomes" id="UP000224567">
    <property type="component" value="Unassembled WGS sequence"/>
</dbReference>
<dbReference type="InterPro" id="IPR017930">
    <property type="entry name" value="Myb_dom"/>
</dbReference>
<name>A0A2G2VBS1_CAPBA</name>
<evidence type="ECO:0000313" key="8">
    <source>
        <dbReference type="Proteomes" id="UP000224567"/>
    </source>
</evidence>
<dbReference type="InterPro" id="IPR046955">
    <property type="entry name" value="PHR1-like"/>
</dbReference>
<reference evidence="8" key="2">
    <citation type="journal article" date="2017" name="J. Anim. Genet.">
        <title>Multiple reference genome sequences of hot pepper reveal the massive evolution of plant disease resistance genes by retroduplication.</title>
        <authorList>
            <person name="Kim S."/>
            <person name="Park J."/>
            <person name="Yeom S.-I."/>
            <person name="Kim Y.-M."/>
            <person name="Seo E."/>
            <person name="Kim K.-T."/>
            <person name="Kim M.-S."/>
            <person name="Lee J.M."/>
            <person name="Cheong K."/>
            <person name="Shin H.-S."/>
            <person name="Kim S.-B."/>
            <person name="Han K."/>
            <person name="Lee J."/>
            <person name="Park M."/>
            <person name="Lee H.-A."/>
            <person name="Lee H.-Y."/>
            <person name="Lee Y."/>
            <person name="Oh S."/>
            <person name="Lee J.H."/>
            <person name="Choi E."/>
            <person name="Choi E."/>
            <person name="Lee S.E."/>
            <person name="Jeon J."/>
            <person name="Kim H."/>
            <person name="Choi G."/>
            <person name="Song H."/>
            <person name="Lee J."/>
            <person name="Lee S.-C."/>
            <person name="Kwon J.-K."/>
            <person name="Lee H.-Y."/>
            <person name="Koo N."/>
            <person name="Hong Y."/>
            <person name="Kim R.W."/>
            <person name="Kang W.-H."/>
            <person name="Huh J.H."/>
            <person name="Kang B.-C."/>
            <person name="Yang T.-J."/>
            <person name="Lee Y.-H."/>
            <person name="Bennetzen J.L."/>
            <person name="Choi D."/>
        </authorList>
    </citation>
    <scope>NUCLEOTIDE SEQUENCE [LARGE SCALE GENOMIC DNA]</scope>
    <source>
        <strain evidence="8">cv. PBC81</strain>
    </source>
</reference>
<comment type="caution">
    <text evidence="7">The sequence shown here is derived from an EMBL/GenBank/DDBJ whole genome shotgun (WGS) entry which is preliminary data.</text>
</comment>
<dbReference type="Gene3D" id="1.10.10.60">
    <property type="entry name" value="Homeodomain-like"/>
    <property type="match status" value="1"/>
</dbReference>
<keyword evidence="8" id="KW-1185">Reference proteome</keyword>
<feature type="compositionally biased region" description="Basic and acidic residues" evidence="5">
    <location>
        <begin position="1"/>
        <end position="13"/>
    </location>
</feature>
<comment type="subcellular location">
    <subcellularLocation>
        <location evidence="1">Nucleus</location>
    </subcellularLocation>
</comment>
<feature type="region of interest" description="Disordered" evidence="5">
    <location>
        <begin position="1"/>
        <end position="51"/>
    </location>
</feature>
<dbReference type="GO" id="GO:0005634">
    <property type="term" value="C:nucleus"/>
    <property type="evidence" value="ECO:0007669"/>
    <property type="project" value="UniProtKB-SubCell"/>
</dbReference>
<dbReference type="GO" id="GO:0000976">
    <property type="term" value="F:transcription cis-regulatory region binding"/>
    <property type="evidence" value="ECO:0007669"/>
    <property type="project" value="UniProtKB-ARBA"/>
</dbReference>
<dbReference type="AlphaFoldDB" id="A0A2G2VBS1"/>
<accession>A0A2G2VBS1</accession>
<dbReference type="FunFam" id="1.10.10.60:FF:000002">
    <property type="entry name" value="Myb family transcription factor"/>
    <property type="match status" value="1"/>
</dbReference>
<evidence type="ECO:0000259" key="6">
    <source>
        <dbReference type="PROSITE" id="PS51294"/>
    </source>
</evidence>
<evidence type="ECO:0000256" key="2">
    <source>
        <dbReference type="ARBA" id="ARBA00023015"/>
    </source>
</evidence>
<dbReference type="InterPro" id="IPR009057">
    <property type="entry name" value="Homeodomain-like_sf"/>
</dbReference>
<keyword evidence="2" id="KW-0805">Transcription regulation</keyword>
<protein>
    <submittedName>
        <fullName evidence="7">Myb family transcription factor</fullName>
    </submittedName>
</protein>
<dbReference type="PROSITE" id="PS51294">
    <property type="entry name" value="HTH_MYB"/>
    <property type="match status" value="1"/>
</dbReference>
<dbReference type="NCBIfam" id="TIGR01557">
    <property type="entry name" value="myb_SHAQKYF"/>
    <property type="match status" value="1"/>
</dbReference>
<sequence length="382" mass="44672">MAENLVKQDHEEMMMIMENSSSSSIDLNEDNKGESEEEEEEEVIEVEDCSEKETERISNYNSCDVEKKNVRQYVRSKLPRLRWTPELHRSFVHAIQRLGGQERATPKLVLQMMNVRGLSIAHVKSHLQMYRSKKLDESGQVLGRGNNRGVQGRGYFFRNHLGGQRYNPIQDFKMRNGAIVLARNFNYDDHALKGHFRNSFSRPPYQSKGIISRYMQWSSDNQGGLYNTTKSLQGEDLLRMKSWQTPRQAVIEENGIHEIVPIRSTQFLEQKKWPPFIPNQWEEKRADFCSAKNSHFLLQQNLGQPYSKWKYSRNNNALEQNLVTPFTFEMKQDKSPLEEKDWLPDLQLRLSRSTEDKNESNRRDQSDINTMLSLSLPTYSAT</sequence>
<dbReference type="InterPro" id="IPR006447">
    <property type="entry name" value="Myb_dom_plants"/>
</dbReference>
<dbReference type="InterPro" id="IPR001005">
    <property type="entry name" value="SANT/Myb"/>
</dbReference>
<proteinExistence type="predicted"/>
<organism evidence="7 8">
    <name type="scientific">Capsicum baccatum</name>
    <name type="common">Peruvian pepper</name>
    <dbReference type="NCBI Taxonomy" id="33114"/>
    <lineage>
        <taxon>Eukaryota</taxon>
        <taxon>Viridiplantae</taxon>
        <taxon>Streptophyta</taxon>
        <taxon>Embryophyta</taxon>
        <taxon>Tracheophyta</taxon>
        <taxon>Spermatophyta</taxon>
        <taxon>Magnoliopsida</taxon>
        <taxon>eudicotyledons</taxon>
        <taxon>Gunneridae</taxon>
        <taxon>Pentapetalae</taxon>
        <taxon>asterids</taxon>
        <taxon>lamiids</taxon>
        <taxon>Solanales</taxon>
        <taxon>Solanaceae</taxon>
        <taxon>Solanoideae</taxon>
        <taxon>Capsiceae</taxon>
        <taxon>Capsicum</taxon>
    </lineage>
</organism>
<dbReference type="PANTHER" id="PTHR31314:SF128">
    <property type="entry name" value="OS11G0106100 PROTEIN"/>
    <property type="match status" value="1"/>
</dbReference>
<dbReference type="EMBL" id="MLFT02000036">
    <property type="protein sequence ID" value="PHT30433.1"/>
    <property type="molecule type" value="Genomic_DNA"/>
</dbReference>
<feature type="compositionally biased region" description="Low complexity" evidence="5">
    <location>
        <begin position="14"/>
        <end position="26"/>
    </location>
</feature>
<feature type="domain" description="HTH myb-type" evidence="6">
    <location>
        <begin position="75"/>
        <end position="135"/>
    </location>
</feature>
<evidence type="ECO:0000313" key="7">
    <source>
        <dbReference type="EMBL" id="PHT30433.1"/>
    </source>
</evidence>
<dbReference type="GO" id="GO:0003700">
    <property type="term" value="F:DNA-binding transcription factor activity"/>
    <property type="evidence" value="ECO:0007669"/>
    <property type="project" value="InterPro"/>
</dbReference>
<keyword evidence="3" id="KW-0804">Transcription</keyword>
<evidence type="ECO:0000256" key="1">
    <source>
        <dbReference type="ARBA" id="ARBA00004123"/>
    </source>
</evidence>
<dbReference type="Pfam" id="PF00249">
    <property type="entry name" value="Myb_DNA-binding"/>
    <property type="match status" value="1"/>
</dbReference>
<dbReference type="OrthoDB" id="551907at2759"/>
<reference evidence="7 8" key="1">
    <citation type="journal article" date="2017" name="Genome Biol.">
        <title>New reference genome sequences of hot pepper reveal the massive evolution of plant disease-resistance genes by retroduplication.</title>
        <authorList>
            <person name="Kim S."/>
            <person name="Park J."/>
            <person name="Yeom S.I."/>
            <person name="Kim Y.M."/>
            <person name="Seo E."/>
            <person name="Kim K.T."/>
            <person name="Kim M.S."/>
            <person name="Lee J.M."/>
            <person name="Cheong K."/>
            <person name="Shin H.S."/>
            <person name="Kim S.B."/>
            <person name="Han K."/>
            <person name="Lee J."/>
            <person name="Park M."/>
            <person name="Lee H.A."/>
            <person name="Lee H.Y."/>
            <person name="Lee Y."/>
            <person name="Oh S."/>
            <person name="Lee J.H."/>
            <person name="Choi E."/>
            <person name="Choi E."/>
            <person name="Lee S.E."/>
            <person name="Jeon J."/>
            <person name="Kim H."/>
            <person name="Choi G."/>
            <person name="Song H."/>
            <person name="Lee J."/>
            <person name="Lee S.C."/>
            <person name="Kwon J.K."/>
            <person name="Lee H.Y."/>
            <person name="Koo N."/>
            <person name="Hong Y."/>
            <person name="Kim R.W."/>
            <person name="Kang W.H."/>
            <person name="Huh J.H."/>
            <person name="Kang B.C."/>
            <person name="Yang T.J."/>
            <person name="Lee Y.H."/>
            <person name="Bennetzen J.L."/>
            <person name="Choi D."/>
        </authorList>
    </citation>
    <scope>NUCLEOTIDE SEQUENCE [LARGE SCALE GENOMIC DNA]</scope>
    <source>
        <strain evidence="8">cv. PBC81</strain>
    </source>
</reference>
<evidence type="ECO:0000256" key="4">
    <source>
        <dbReference type="ARBA" id="ARBA00023242"/>
    </source>
</evidence>
<dbReference type="SUPFAM" id="SSF46689">
    <property type="entry name" value="Homeodomain-like"/>
    <property type="match status" value="1"/>
</dbReference>
<feature type="compositionally biased region" description="Acidic residues" evidence="5">
    <location>
        <begin position="35"/>
        <end position="48"/>
    </location>
</feature>
<dbReference type="GO" id="GO:0010597">
    <property type="term" value="P:green leaf volatile biosynthetic process"/>
    <property type="evidence" value="ECO:0007669"/>
    <property type="project" value="UniProtKB-ARBA"/>
</dbReference>
<evidence type="ECO:0000256" key="5">
    <source>
        <dbReference type="SAM" id="MobiDB-lite"/>
    </source>
</evidence>
<keyword evidence="4" id="KW-0539">Nucleus</keyword>
<dbReference type="PANTHER" id="PTHR31314">
    <property type="entry name" value="MYB FAMILY TRANSCRIPTION FACTOR PHL7-LIKE"/>
    <property type="match status" value="1"/>
</dbReference>
<gene>
    <name evidence="7" type="ORF">CQW23_30027</name>
</gene>